<dbReference type="Proteomes" id="UP000754563">
    <property type="component" value="Unassembled WGS sequence"/>
</dbReference>
<evidence type="ECO:0000313" key="2">
    <source>
        <dbReference type="EMBL" id="MCA9386049.1"/>
    </source>
</evidence>
<proteinExistence type="predicted"/>
<sequence>MSTSENTLCKVLKPVRIYGVGYKENDKVEVQNQHLNHYGKSIEPIKTKTKTETKKEGDK</sequence>
<reference evidence="2" key="1">
    <citation type="submission" date="2020-04" db="EMBL/GenBank/DDBJ databases">
        <authorList>
            <person name="Zhang T."/>
        </authorList>
    </citation>
    <scope>NUCLEOTIDE SEQUENCE</scope>
    <source>
        <strain evidence="2">HKST-UBA11</strain>
    </source>
</reference>
<name>A0A955RKN0_9BACT</name>
<accession>A0A955RKN0</accession>
<evidence type="ECO:0000256" key="1">
    <source>
        <dbReference type="SAM" id="MobiDB-lite"/>
    </source>
</evidence>
<evidence type="ECO:0000313" key="3">
    <source>
        <dbReference type="Proteomes" id="UP000754563"/>
    </source>
</evidence>
<feature type="region of interest" description="Disordered" evidence="1">
    <location>
        <begin position="39"/>
        <end position="59"/>
    </location>
</feature>
<dbReference type="EMBL" id="JAGQLH010000072">
    <property type="protein sequence ID" value="MCA9386049.1"/>
    <property type="molecule type" value="Genomic_DNA"/>
</dbReference>
<gene>
    <name evidence="2" type="ORF">KC717_05365</name>
</gene>
<feature type="compositionally biased region" description="Basic and acidic residues" evidence="1">
    <location>
        <begin position="43"/>
        <end position="59"/>
    </location>
</feature>
<organism evidence="2 3">
    <name type="scientific">Candidatus Dojkabacteria bacterium</name>
    <dbReference type="NCBI Taxonomy" id="2099670"/>
    <lineage>
        <taxon>Bacteria</taxon>
        <taxon>Candidatus Dojkabacteria</taxon>
    </lineage>
</organism>
<protein>
    <submittedName>
        <fullName evidence="2">Uncharacterized protein</fullName>
    </submittedName>
</protein>
<comment type="caution">
    <text evidence="2">The sequence shown here is derived from an EMBL/GenBank/DDBJ whole genome shotgun (WGS) entry which is preliminary data.</text>
</comment>
<reference evidence="2" key="2">
    <citation type="journal article" date="2021" name="Microbiome">
        <title>Successional dynamics and alternative stable states in a saline activated sludge microbial community over 9 years.</title>
        <authorList>
            <person name="Wang Y."/>
            <person name="Ye J."/>
            <person name="Ju F."/>
            <person name="Liu L."/>
            <person name="Boyd J.A."/>
            <person name="Deng Y."/>
            <person name="Parks D.H."/>
            <person name="Jiang X."/>
            <person name="Yin X."/>
            <person name="Woodcroft B.J."/>
            <person name="Tyson G.W."/>
            <person name="Hugenholtz P."/>
            <person name="Polz M.F."/>
            <person name="Zhang T."/>
        </authorList>
    </citation>
    <scope>NUCLEOTIDE SEQUENCE</scope>
    <source>
        <strain evidence="2">HKST-UBA11</strain>
    </source>
</reference>
<dbReference type="AlphaFoldDB" id="A0A955RKN0"/>